<keyword evidence="1" id="KW-0812">Transmembrane</keyword>
<proteinExistence type="predicted"/>
<dbReference type="EMBL" id="JAFBMS010000002">
    <property type="protein sequence ID" value="KAG9354972.1"/>
    <property type="molecule type" value="Genomic_DNA"/>
</dbReference>
<keyword evidence="1" id="KW-0472">Membrane</keyword>
<organism evidence="2 3">
    <name type="scientific">Albula glossodonta</name>
    <name type="common">roundjaw bonefish</name>
    <dbReference type="NCBI Taxonomy" id="121402"/>
    <lineage>
        <taxon>Eukaryota</taxon>
        <taxon>Metazoa</taxon>
        <taxon>Chordata</taxon>
        <taxon>Craniata</taxon>
        <taxon>Vertebrata</taxon>
        <taxon>Euteleostomi</taxon>
        <taxon>Actinopterygii</taxon>
        <taxon>Neopterygii</taxon>
        <taxon>Teleostei</taxon>
        <taxon>Albuliformes</taxon>
        <taxon>Albulidae</taxon>
        <taxon>Albula</taxon>
    </lineage>
</organism>
<feature type="transmembrane region" description="Helical" evidence="1">
    <location>
        <begin position="166"/>
        <end position="191"/>
    </location>
</feature>
<accession>A0A8T2PU28</accession>
<dbReference type="AlphaFoldDB" id="A0A8T2PU28"/>
<sequence length="226" mass="24744">MSETSIRSVVARLCPAGCHLPAHEQKLQESIDGDSELKVLLPHPTPGGHKQREGNVTFVFSRTEQDSECGVRVGPIARVAKHTTVCFDFSAPRCDPSSPSYDNISDSYTHMCHTHHPCSTLPHLSDGLTENLIMEKMKVILNLITEVKEQKPKERESEAAPSTDDVALYVGIVIAVIMCLVISVIVALFVYRKTHRDFDSDIIDSSALNGGFQSVNIKTARSGESG</sequence>
<comment type="caution">
    <text evidence="2">The sequence shown here is derived from an EMBL/GenBank/DDBJ whole genome shotgun (WGS) entry which is preliminary data.</text>
</comment>
<reference evidence="2" key="1">
    <citation type="thesis" date="2021" institute="BYU ScholarsArchive" country="Provo, UT, USA">
        <title>Applications of and Algorithms for Genome Assembly and Genomic Analyses with an Emphasis on Marine Teleosts.</title>
        <authorList>
            <person name="Pickett B.D."/>
        </authorList>
    </citation>
    <scope>NUCLEOTIDE SEQUENCE</scope>
    <source>
        <strain evidence="2">HI-2016</strain>
    </source>
</reference>
<gene>
    <name evidence="2" type="ORF">JZ751_001685</name>
</gene>
<protein>
    <submittedName>
        <fullName evidence="2">Uncharacterized protein</fullName>
    </submittedName>
</protein>
<keyword evidence="1" id="KW-1133">Transmembrane helix</keyword>
<keyword evidence="3" id="KW-1185">Reference proteome</keyword>
<evidence type="ECO:0000256" key="1">
    <source>
        <dbReference type="SAM" id="Phobius"/>
    </source>
</evidence>
<dbReference type="OrthoDB" id="8936875at2759"/>
<dbReference type="Proteomes" id="UP000824540">
    <property type="component" value="Unassembled WGS sequence"/>
</dbReference>
<name>A0A8T2PU28_9TELE</name>
<evidence type="ECO:0000313" key="2">
    <source>
        <dbReference type="EMBL" id="KAG9354972.1"/>
    </source>
</evidence>
<evidence type="ECO:0000313" key="3">
    <source>
        <dbReference type="Proteomes" id="UP000824540"/>
    </source>
</evidence>